<evidence type="ECO:0000313" key="3">
    <source>
        <dbReference type="EMBL" id="MFK2873341.1"/>
    </source>
</evidence>
<dbReference type="RefSeq" id="WP_284397658.1">
    <property type="nucleotide sequence ID" value="NZ_BSNQ01000003.1"/>
</dbReference>
<dbReference type="NCBIfam" id="TIGR02532">
    <property type="entry name" value="IV_pilin_GFxxxE"/>
    <property type="match status" value="1"/>
</dbReference>
<proteinExistence type="predicted"/>
<feature type="region of interest" description="Disordered" evidence="1">
    <location>
        <begin position="411"/>
        <end position="436"/>
    </location>
</feature>
<sequence>MNGHFGGIRQRGLSLIELMIAMVLGLLVSAGVISVFTSVSKSDQAQTQLARLQEEGRFAITQIKNDLAMSGGQYCTNTGGNAQPSTATPYLDGLRAPTVYASDASALIKALSDVTTPWGSPYPPAPTEPYSLPSFFAMRGYDCTTNDCTPMDPSNKRNPRGFSIPAMGTTVGNRVLGASVITVRYLNPSGGWTIAPDGSAAGSTLVNNIDGTLTVRLDSKSSKPAVADFQPGDPLAMLADCSNAQIFEVSGQGSPQLTSTGNNFVQPAVLQNLVAPKLFDVSRDFQTVTYYLQVVDNGDGMGHTTGALKRRVNGGNTAVRGGSAEEIARGVERLDFKYGVQLASGRVRYYTASQVDNSTRADCPPVPMPIQGSDDHGCLWRSVSLIEIDLLLDGQQPLYSLTPDELAYTYTADSPPNRSPVPESPTAGDRKVTPVQQGFPLPMLRREFTAVVAVRNFNP</sequence>
<keyword evidence="2" id="KW-0812">Transmembrane</keyword>
<evidence type="ECO:0000256" key="1">
    <source>
        <dbReference type="SAM" id="MobiDB-lite"/>
    </source>
</evidence>
<dbReference type="Pfam" id="PF16074">
    <property type="entry name" value="PilW"/>
    <property type="match status" value="1"/>
</dbReference>
<keyword evidence="4" id="KW-1185">Reference proteome</keyword>
<organism evidence="3 4">
    <name type="scientific">Dyella lipolytica</name>
    <dbReference type="NCBI Taxonomy" id="1867835"/>
    <lineage>
        <taxon>Bacteria</taxon>
        <taxon>Pseudomonadati</taxon>
        <taxon>Pseudomonadota</taxon>
        <taxon>Gammaproteobacteria</taxon>
        <taxon>Lysobacterales</taxon>
        <taxon>Rhodanobacteraceae</taxon>
        <taxon>Dyella</taxon>
    </lineage>
</organism>
<dbReference type="InterPro" id="IPR012902">
    <property type="entry name" value="N_methyl_site"/>
</dbReference>
<name>A0ABW8ITN2_9GAMM</name>
<dbReference type="InterPro" id="IPR032092">
    <property type="entry name" value="PilW"/>
</dbReference>
<accession>A0ABW8ITN2</accession>
<feature type="transmembrane region" description="Helical" evidence="2">
    <location>
        <begin position="12"/>
        <end position="36"/>
    </location>
</feature>
<reference evidence="3 4" key="1">
    <citation type="submission" date="2020-10" db="EMBL/GenBank/DDBJ databases">
        <title>Phylogeny of dyella-like bacteria.</title>
        <authorList>
            <person name="Fu J."/>
        </authorList>
    </citation>
    <scope>NUCLEOTIDE SEQUENCE [LARGE SCALE GENOMIC DNA]</scope>
    <source>
        <strain evidence="3 4">DHOB07</strain>
    </source>
</reference>
<dbReference type="Proteomes" id="UP001620405">
    <property type="component" value="Unassembled WGS sequence"/>
</dbReference>
<dbReference type="PROSITE" id="PS00409">
    <property type="entry name" value="PROKAR_NTER_METHYL"/>
    <property type="match status" value="1"/>
</dbReference>
<dbReference type="Pfam" id="PF07963">
    <property type="entry name" value="N_methyl"/>
    <property type="match status" value="1"/>
</dbReference>
<gene>
    <name evidence="3" type="ORF">ISP13_07325</name>
</gene>
<comment type="caution">
    <text evidence="3">The sequence shown here is derived from an EMBL/GenBank/DDBJ whole genome shotgun (WGS) entry which is preliminary data.</text>
</comment>
<evidence type="ECO:0000256" key="2">
    <source>
        <dbReference type="SAM" id="Phobius"/>
    </source>
</evidence>
<protein>
    <submittedName>
        <fullName evidence="3">PilW family protein</fullName>
    </submittedName>
</protein>
<dbReference type="EMBL" id="JADIKG010000011">
    <property type="protein sequence ID" value="MFK2873341.1"/>
    <property type="molecule type" value="Genomic_DNA"/>
</dbReference>
<evidence type="ECO:0000313" key="4">
    <source>
        <dbReference type="Proteomes" id="UP001620405"/>
    </source>
</evidence>
<keyword evidence="2" id="KW-1133">Transmembrane helix</keyword>
<keyword evidence="2" id="KW-0472">Membrane</keyword>